<sequence length="135" mass="14724">MQITIHARNIDVDGAVREHVQRRLHFALGWAQQHLGRVSVVLSDLNGPRGGADKCCRLRCALPGTPEMVIEDTQADLATAIDRVADRAGRTLARRLARERDSRHARARPTDPADELRPAPASAAPATAVRESRGP</sequence>
<gene>
    <name evidence="2" type="ORF">AW08_02343</name>
</gene>
<keyword evidence="3" id="KW-1185">Reference proteome</keyword>
<evidence type="ECO:0000256" key="1">
    <source>
        <dbReference type="SAM" id="MobiDB-lite"/>
    </source>
</evidence>
<evidence type="ECO:0000313" key="2">
    <source>
        <dbReference type="EMBL" id="EXI66760.1"/>
    </source>
</evidence>
<comment type="caution">
    <text evidence="2">The sequence shown here is derived from an EMBL/GenBank/DDBJ whole genome shotgun (WGS) entry which is preliminary data.</text>
</comment>
<reference evidence="2" key="1">
    <citation type="submission" date="2014-02" db="EMBL/GenBank/DDBJ databases">
        <title>Expanding our view of genomic diversity in Candidatus Accumulibacter clades.</title>
        <authorList>
            <person name="Skennerton C.T."/>
            <person name="Barr J.J."/>
            <person name="Slater F.R."/>
            <person name="Bond P.L."/>
            <person name="Tyson G.W."/>
        </authorList>
    </citation>
    <scope>NUCLEOTIDE SEQUENCE [LARGE SCALE GENOMIC DNA]</scope>
</reference>
<protein>
    <submittedName>
        <fullName evidence="2">Ribosomal subunit interface protein</fullName>
    </submittedName>
</protein>
<dbReference type="InterPro" id="IPR003489">
    <property type="entry name" value="RHF/RaiA"/>
</dbReference>
<feature type="compositionally biased region" description="Low complexity" evidence="1">
    <location>
        <begin position="118"/>
        <end position="128"/>
    </location>
</feature>
<dbReference type="Gene3D" id="3.30.160.100">
    <property type="entry name" value="Ribosome hibernation promotion factor-like"/>
    <property type="match status" value="1"/>
</dbReference>
<proteinExistence type="predicted"/>
<feature type="compositionally biased region" description="Basic and acidic residues" evidence="1">
    <location>
        <begin position="96"/>
        <end position="117"/>
    </location>
</feature>
<dbReference type="Proteomes" id="UP000020218">
    <property type="component" value="Unassembled WGS sequence"/>
</dbReference>
<name>A0A011NQH0_9PROT</name>
<dbReference type="EMBL" id="JFAX01000013">
    <property type="protein sequence ID" value="EXI66760.1"/>
    <property type="molecule type" value="Genomic_DNA"/>
</dbReference>
<accession>A0A011NQH0</accession>
<evidence type="ECO:0000313" key="3">
    <source>
        <dbReference type="Proteomes" id="UP000020218"/>
    </source>
</evidence>
<dbReference type="AlphaFoldDB" id="A0A011NQH0"/>
<dbReference type="InterPro" id="IPR036567">
    <property type="entry name" value="RHF-like"/>
</dbReference>
<feature type="region of interest" description="Disordered" evidence="1">
    <location>
        <begin position="94"/>
        <end position="135"/>
    </location>
</feature>
<dbReference type="PATRIC" id="fig|1454001.3.peg.2387"/>
<dbReference type="SUPFAM" id="SSF69754">
    <property type="entry name" value="Ribosome binding protein Y (YfiA homologue)"/>
    <property type="match status" value="1"/>
</dbReference>
<dbReference type="Pfam" id="PF02482">
    <property type="entry name" value="Ribosomal_S30AE"/>
    <property type="match status" value="1"/>
</dbReference>
<dbReference type="STRING" id="1454001.AW08_02343"/>
<organism evidence="2 3">
    <name type="scientific">Candidatus Accumulibacter adjunctus</name>
    <dbReference type="NCBI Taxonomy" id="1454001"/>
    <lineage>
        <taxon>Bacteria</taxon>
        <taxon>Pseudomonadati</taxon>
        <taxon>Pseudomonadota</taxon>
        <taxon>Betaproteobacteria</taxon>
        <taxon>Candidatus Accumulibacter</taxon>
    </lineage>
</organism>